<feature type="compositionally biased region" description="Gly residues" evidence="1">
    <location>
        <begin position="109"/>
        <end position="131"/>
    </location>
</feature>
<dbReference type="AlphaFoldDB" id="A0A6N2L1E0"/>
<proteinExistence type="predicted"/>
<feature type="region of interest" description="Disordered" evidence="1">
    <location>
        <begin position="73"/>
        <end position="143"/>
    </location>
</feature>
<sequence>MITCSPPRALDPTDKKLEPASLMKVVALHYLICSNATVQQLLKDIAELLHIHSEAWSPQGKDSVSHMTWVASGYDSSATGSRSPVFQGRSSGSSTGGVFELHQQQGGSQVDGGDGAEGGGSGQGAGAGQGGTADQPSSDGQRQRRWFHLKSRFSYIVAKKDHRHV</sequence>
<dbReference type="EMBL" id="CAADRP010001001">
    <property type="protein sequence ID" value="VFU34137.1"/>
    <property type="molecule type" value="Genomic_DNA"/>
</dbReference>
<evidence type="ECO:0000256" key="1">
    <source>
        <dbReference type="SAM" id="MobiDB-lite"/>
    </source>
</evidence>
<gene>
    <name evidence="2" type="ORF">SVIM_LOCUS162209</name>
</gene>
<feature type="compositionally biased region" description="Polar residues" evidence="1">
    <location>
        <begin position="74"/>
        <end position="93"/>
    </location>
</feature>
<organism evidence="2">
    <name type="scientific">Salix viminalis</name>
    <name type="common">Common osier</name>
    <name type="synonym">Basket willow</name>
    <dbReference type="NCBI Taxonomy" id="40686"/>
    <lineage>
        <taxon>Eukaryota</taxon>
        <taxon>Viridiplantae</taxon>
        <taxon>Streptophyta</taxon>
        <taxon>Embryophyta</taxon>
        <taxon>Tracheophyta</taxon>
        <taxon>Spermatophyta</taxon>
        <taxon>Magnoliopsida</taxon>
        <taxon>eudicotyledons</taxon>
        <taxon>Gunneridae</taxon>
        <taxon>Pentapetalae</taxon>
        <taxon>rosids</taxon>
        <taxon>fabids</taxon>
        <taxon>Malpighiales</taxon>
        <taxon>Salicaceae</taxon>
        <taxon>Saliceae</taxon>
        <taxon>Salix</taxon>
    </lineage>
</organism>
<reference evidence="2" key="1">
    <citation type="submission" date="2019-03" db="EMBL/GenBank/DDBJ databases">
        <authorList>
            <person name="Mank J."/>
            <person name="Almeida P."/>
        </authorList>
    </citation>
    <scope>NUCLEOTIDE SEQUENCE</scope>
    <source>
        <strain evidence="2">78183</strain>
    </source>
</reference>
<protein>
    <submittedName>
        <fullName evidence="2">Uncharacterized protein</fullName>
    </submittedName>
</protein>
<accession>A0A6N2L1E0</accession>
<evidence type="ECO:0000313" key="2">
    <source>
        <dbReference type="EMBL" id="VFU34137.1"/>
    </source>
</evidence>
<name>A0A6N2L1E0_SALVM</name>